<dbReference type="PRINTS" id="PR00039">
    <property type="entry name" value="HTHLYSR"/>
</dbReference>
<dbReference type="GO" id="GO:0003677">
    <property type="term" value="F:DNA binding"/>
    <property type="evidence" value="ECO:0007669"/>
    <property type="project" value="UniProtKB-KW"/>
</dbReference>
<dbReference type="SUPFAM" id="SSF53850">
    <property type="entry name" value="Periplasmic binding protein-like II"/>
    <property type="match status" value="1"/>
</dbReference>
<dbReference type="Pfam" id="PF03466">
    <property type="entry name" value="LysR_substrate"/>
    <property type="match status" value="1"/>
</dbReference>
<sequence length="337" mass="36301">MGGFEPDEVLRRLGARLKMRHLTLLLNIRRYGSLTRVAERMASSQPAITNALAELEGMFGAPLFDRSVRGMAPTALGEVVLARAGAMIHDLEHLVRDMETVVAGHAAHLHIGVIPFISGRILSAAIQRTLPDGARRLTVTVHEAASVQLLARLREHDVDIVIGRASATLDLEGVAFERLYQQQPRLIASRRLAARLGRTRLDWPVLAGLDWILGAPHTPMREQVADMFLGAGLAPPTPIVESGSARLIGEMIAASETAISIVPSDVADELVRIAGVAIVPYSFDWTLPPIALFTRARGARSVDALFAESLRQVCREIHGGAPVGAADGQGQGNVSFR</sequence>
<dbReference type="EMBL" id="NEVM01000005">
    <property type="protein sequence ID" value="OZI31191.1"/>
    <property type="molecule type" value="Genomic_DNA"/>
</dbReference>
<proteinExistence type="inferred from homology"/>
<dbReference type="InterPro" id="IPR036388">
    <property type="entry name" value="WH-like_DNA-bd_sf"/>
</dbReference>
<keyword evidence="7" id="KW-1185">Reference proteome</keyword>
<dbReference type="InterPro" id="IPR005119">
    <property type="entry name" value="LysR_subst-bd"/>
</dbReference>
<protein>
    <submittedName>
        <fullName evidence="6">LysR family transcriptional regulator</fullName>
    </submittedName>
</protein>
<dbReference type="InterPro" id="IPR050950">
    <property type="entry name" value="HTH-type_LysR_regulators"/>
</dbReference>
<dbReference type="AlphaFoldDB" id="A0A261S213"/>
<reference evidence="7" key="1">
    <citation type="submission" date="2017-05" db="EMBL/GenBank/DDBJ databases">
        <title>Complete and WGS of Bordetella genogroups.</title>
        <authorList>
            <person name="Spilker T."/>
            <person name="Lipuma J."/>
        </authorList>
    </citation>
    <scope>NUCLEOTIDE SEQUENCE [LARGE SCALE GENOMIC DNA]</scope>
    <source>
        <strain evidence="7">AU16122</strain>
    </source>
</reference>
<evidence type="ECO:0000256" key="2">
    <source>
        <dbReference type="ARBA" id="ARBA00023015"/>
    </source>
</evidence>
<dbReference type="SUPFAM" id="SSF46785">
    <property type="entry name" value="Winged helix' DNA-binding domain"/>
    <property type="match status" value="1"/>
</dbReference>
<keyword evidence="4" id="KW-0804">Transcription</keyword>
<keyword evidence="2" id="KW-0805">Transcription regulation</keyword>
<gene>
    <name evidence="6" type="ORF">CAL29_25000</name>
</gene>
<evidence type="ECO:0000313" key="7">
    <source>
        <dbReference type="Proteomes" id="UP000216020"/>
    </source>
</evidence>
<dbReference type="InterPro" id="IPR036390">
    <property type="entry name" value="WH_DNA-bd_sf"/>
</dbReference>
<evidence type="ECO:0000256" key="1">
    <source>
        <dbReference type="ARBA" id="ARBA00009437"/>
    </source>
</evidence>
<feature type="domain" description="HTH lysR-type" evidence="5">
    <location>
        <begin position="17"/>
        <end position="74"/>
    </location>
</feature>
<dbReference type="OrthoDB" id="8806341at2"/>
<dbReference type="GO" id="GO:0003700">
    <property type="term" value="F:DNA-binding transcription factor activity"/>
    <property type="evidence" value="ECO:0007669"/>
    <property type="project" value="InterPro"/>
</dbReference>
<comment type="similarity">
    <text evidence="1">Belongs to the LysR transcriptional regulatory family.</text>
</comment>
<dbReference type="InterPro" id="IPR000847">
    <property type="entry name" value="LysR_HTH_N"/>
</dbReference>
<organism evidence="6 7">
    <name type="scientific">Bordetella genomosp. 10</name>
    <dbReference type="NCBI Taxonomy" id="1416804"/>
    <lineage>
        <taxon>Bacteria</taxon>
        <taxon>Pseudomonadati</taxon>
        <taxon>Pseudomonadota</taxon>
        <taxon>Betaproteobacteria</taxon>
        <taxon>Burkholderiales</taxon>
        <taxon>Alcaligenaceae</taxon>
        <taxon>Bordetella</taxon>
    </lineage>
</organism>
<dbReference type="Pfam" id="PF00126">
    <property type="entry name" value="HTH_1"/>
    <property type="match status" value="1"/>
</dbReference>
<dbReference type="PANTHER" id="PTHR30419:SF8">
    <property type="entry name" value="NITROGEN ASSIMILATION TRANSCRIPTIONAL ACTIVATOR-RELATED"/>
    <property type="match status" value="1"/>
</dbReference>
<comment type="caution">
    <text evidence="6">The sequence shown here is derived from an EMBL/GenBank/DDBJ whole genome shotgun (WGS) entry which is preliminary data.</text>
</comment>
<accession>A0A261S213</accession>
<keyword evidence="3" id="KW-0238">DNA-binding</keyword>
<evidence type="ECO:0000256" key="3">
    <source>
        <dbReference type="ARBA" id="ARBA00023125"/>
    </source>
</evidence>
<dbReference type="PANTHER" id="PTHR30419">
    <property type="entry name" value="HTH-TYPE TRANSCRIPTIONAL REGULATOR YBHD"/>
    <property type="match status" value="1"/>
</dbReference>
<evidence type="ECO:0000259" key="5">
    <source>
        <dbReference type="PROSITE" id="PS50931"/>
    </source>
</evidence>
<dbReference type="Gene3D" id="1.10.10.10">
    <property type="entry name" value="Winged helix-like DNA-binding domain superfamily/Winged helix DNA-binding domain"/>
    <property type="match status" value="1"/>
</dbReference>
<evidence type="ECO:0000256" key="4">
    <source>
        <dbReference type="ARBA" id="ARBA00023163"/>
    </source>
</evidence>
<name>A0A261S213_9BORD</name>
<dbReference type="RefSeq" id="WP_094855604.1">
    <property type="nucleotide sequence ID" value="NZ_NEVM01000005.1"/>
</dbReference>
<dbReference type="GO" id="GO:0005829">
    <property type="term" value="C:cytosol"/>
    <property type="evidence" value="ECO:0007669"/>
    <property type="project" value="TreeGrafter"/>
</dbReference>
<dbReference type="Gene3D" id="3.40.190.290">
    <property type="match status" value="1"/>
</dbReference>
<evidence type="ECO:0000313" key="6">
    <source>
        <dbReference type="EMBL" id="OZI31191.1"/>
    </source>
</evidence>
<dbReference type="PROSITE" id="PS50931">
    <property type="entry name" value="HTH_LYSR"/>
    <property type="match status" value="1"/>
</dbReference>
<dbReference type="Proteomes" id="UP000216020">
    <property type="component" value="Unassembled WGS sequence"/>
</dbReference>